<feature type="domain" description="Nucleoside phosphorylase" evidence="4">
    <location>
        <begin position="74"/>
        <end position="264"/>
    </location>
</feature>
<dbReference type="GO" id="GO:0008782">
    <property type="term" value="F:adenosylhomocysteine nucleosidase activity"/>
    <property type="evidence" value="ECO:0007669"/>
    <property type="project" value="TreeGrafter"/>
</dbReference>
<dbReference type="Pfam" id="PF01048">
    <property type="entry name" value="PNP_UDP_1"/>
    <property type="match status" value="1"/>
</dbReference>
<protein>
    <recommendedName>
        <fullName evidence="1 2">Futalosine hydrolase</fullName>
        <shortName evidence="1">FL hydrolase</shortName>
        <ecNumber evidence="1 2">3.2.2.26</ecNumber>
    </recommendedName>
    <alternativeName>
        <fullName evidence="1">Futalosine nucleosidase</fullName>
    </alternativeName>
    <alternativeName>
        <fullName evidence="1">Menaquinone biosynthetic enzyme MqnB</fullName>
    </alternativeName>
</protein>
<evidence type="ECO:0000256" key="1">
    <source>
        <dbReference type="HAMAP-Rule" id="MF_00991"/>
    </source>
</evidence>
<dbReference type="Gene3D" id="3.40.50.1580">
    <property type="entry name" value="Nucleoside phosphorylase domain"/>
    <property type="match status" value="1"/>
</dbReference>
<reference evidence="5 6" key="1">
    <citation type="submission" date="2020-01" db="EMBL/GenBank/DDBJ databases">
        <title>Genome sequence of Desulfovibrio aerotolerans DSM 16695(T).</title>
        <authorList>
            <person name="Karnachuk O."/>
            <person name="Avakyan M."/>
            <person name="Mardanov A."/>
            <person name="Kadnikov V."/>
            <person name="Ravin N."/>
        </authorList>
    </citation>
    <scope>NUCLEOTIDE SEQUENCE [LARGE SCALE GENOMIC DNA]</scope>
    <source>
        <strain evidence="5 6">DSM 16695</strain>
    </source>
</reference>
<dbReference type="InterPro" id="IPR000845">
    <property type="entry name" value="Nucleoside_phosphorylase_d"/>
</dbReference>
<accession>A0A7C9ILH3</accession>
<name>A0A7C9ILH3_9BACT</name>
<dbReference type="EC" id="3.2.2.26" evidence="1 2"/>
<dbReference type="AlphaFoldDB" id="A0A7C9ILH3"/>
<feature type="compositionally biased region" description="Pro residues" evidence="3">
    <location>
        <begin position="1"/>
        <end position="10"/>
    </location>
</feature>
<dbReference type="OrthoDB" id="9788270at2"/>
<comment type="caution">
    <text evidence="5">The sequence shown here is derived from an EMBL/GenBank/DDBJ whole genome shotgun (WGS) entry which is preliminary data.</text>
</comment>
<dbReference type="GO" id="GO:0009234">
    <property type="term" value="P:menaquinone biosynthetic process"/>
    <property type="evidence" value="ECO:0007669"/>
    <property type="project" value="UniProtKB-UniRule"/>
</dbReference>
<dbReference type="InterPro" id="IPR019963">
    <property type="entry name" value="FL_hydrolase_MqnB"/>
</dbReference>
<evidence type="ECO:0000313" key="5">
    <source>
        <dbReference type="EMBL" id="MYL82866.1"/>
    </source>
</evidence>
<proteinExistence type="inferred from homology"/>
<comment type="similarity">
    <text evidence="1">Belongs to the PNP/UDP phosphorylase family. Futalosine hydrolase subfamily.</text>
</comment>
<comment type="pathway">
    <text evidence="1">Quinol/quinone metabolism; menaquinone biosynthesis.</text>
</comment>
<evidence type="ECO:0000313" key="6">
    <source>
        <dbReference type="Proteomes" id="UP000482487"/>
    </source>
</evidence>
<evidence type="ECO:0000256" key="2">
    <source>
        <dbReference type="NCBIfam" id="TIGR03664"/>
    </source>
</evidence>
<evidence type="ECO:0000256" key="3">
    <source>
        <dbReference type="SAM" id="MobiDB-lite"/>
    </source>
</evidence>
<dbReference type="GO" id="GO:0019284">
    <property type="term" value="P:L-methionine salvage from S-adenosylmethionine"/>
    <property type="evidence" value="ECO:0007669"/>
    <property type="project" value="TreeGrafter"/>
</dbReference>
<dbReference type="PANTHER" id="PTHR46832">
    <property type="entry name" value="5'-METHYLTHIOADENOSINE/S-ADENOSYLHOMOCYSTEINE NUCLEOSIDASE"/>
    <property type="match status" value="1"/>
</dbReference>
<keyword evidence="6" id="KW-1185">Reference proteome</keyword>
<keyword evidence="1 5" id="KW-0378">Hydrolase</keyword>
<sequence>MAHPTPPPGPSGACAGTGEASLTNGPLGPGDAPPAPRPRLLLVLATAKEYRAALSGLGAPAPPAPGHTVPWRRGGRDMLVLVSGVGPVAAALAVGRAIGRGQGAPDREVSGVLALGIAGSFDPTVLPLGGLVAATAEIFPEYGLRGSDGPQAMDARGLRFPQAVIDGHDIYDRLPLAPPAEAARALGLTLPEAVIAGPCLTVAGVSATAERAAALAARYGVLAESMEGFAVALAAAASGLPALELRAISNRVGARPPADWDLPAALAALGRAAACLFA</sequence>
<dbReference type="GO" id="GO:0009116">
    <property type="term" value="P:nucleoside metabolic process"/>
    <property type="evidence" value="ECO:0007669"/>
    <property type="project" value="InterPro"/>
</dbReference>
<comment type="catalytic activity">
    <reaction evidence="1">
        <text>futalosine + H2O = dehypoxanthine futalosine + hypoxanthine</text>
        <dbReference type="Rhea" id="RHEA:25904"/>
        <dbReference type="ChEBI" id="CHEBI:15377"/>
        <dbReference type="ChEBI" id="CHEBI:17368"/>
        <dbReference type="ChEBI" id="CHEBI:58863"/>
        <dbReference type="ChEBI" id="CHEBI:58864"/>
        <dbReference type="EC" id="3.2.2.26"/>
    </reaction>
</comment>
<dbReference type="EMBL" id="WVUD01000008">
    <property type="protein sequence ID" value="MYL82866.1"/>
    <property type="molecule type" value="Genomic_DNA"/>
</dbReference>
<keyword evidence="1" id="KW-0474">Menaquinone biosynthesis</keyword>
<comment type="function">
    <text evidence="1">Catalyzes the hydrolysis of futalosine (FL) to dehypoxanthine futalosine (DHFL) and hypoxanthine, a step in the biosynthesis of menaquinone (MK, vitamin K2).</text>
</comment>
<dbReference type="NCBIfam" id="TIGR03664">
    <property type="entry name" value="fut_nucase"/>
    <property type="match status" value="1"/>
</dbReference>
<dbReference type="Proteomes" id="UP000482487">
    <property type="component" value="Unassembled WGS sequence"/>
</dbReference>
<evidence type="ECO:0000259" key="4">
    <source>
        <dbReference type="Pfam" id="PF01048"/>
    </source>
</evidence>
<dbReference type="HAMAP" id="MF_00991">
    <property type="entry name" value="MqnB"/>
    <property type="match status" value="1"/>
</dbReference>
<dbReference type="GO" id="GO:0008930">
    <property type="term" value="F:methylthioadenosine nucleosidase activity"/>
    <property type="evidence" value="ECO:0007669"/>
    <property type="project" value="TreeGrafter"/>
</dbReference>
<gene>
    <name evidence="1 5" type="primary">mqnB</name>
    <name evidence="5" type="ORF">GTA51_06910</name>
</gene>
<dbReference type="UniPathway" id="UPA00079"/>
<dbReference type="SUPFAM" id="SSF53167">
    <property type="entry name" value="Purine and uridine phosphorylases"/>
    <property type="match status" value="1"/>
</dbReference>
<dbReference type="InterPro" id="IPR035994">
    <property type="entry name" value="Nucleoside_phosphorylase_sf"/>
</dbReference>
<organism evidence="5 6">
    <name type="scientific">Solidesulfovibrio aerotolerans</name>
    <dbReference type="NCBI Taxonomy" id="295255"/>
    <lineage>
        <taxon>Bacteria</taxon>
        <taxon>Pseudomonadati</taxon>
        <taxon>Thermodesulfobacteriota</taxon>
        <taxon>Desulfovibrionia</taxon>
        <taxon>Desulfovibrionales</taxon>
        <taxon>Desulfovibrionaceae</taxon>
        <taxon>Solidesulfovibrio</taxon>
    </lineage>
</organism>
<dbReference type="PANTHER" id="PTHR46832:SF2">
    <property type="entry name" value="FUTALOSINE HYDROLASE"/>
    <property type="match status" value="1"/>
</dbReference>
<keyword evidence="5" id="KW-0326">Glycosidase</keyword>
<dbReference type="GO" id="GO:0005829">
    <property type="term" value="C:cytosol"/>
    <property type="evidence" value="ECO:0007669"/>
    <property type="project" value="TreeGrafter"/>
</dbReference>
<feature type="region of interest" description="Disordered" evidence="3">
    <location>
        <begin position="1"/>
        <end position="37"/>
    </location>
</feature>